<evidence type="ECO:0000259" key="8">
    <source>
        <dbReference type="Pfam" id="PF02608"/>
    </source>
</evidence>
<keyword evidence="10" id="KW-1185">Reference proteome</keyword>
<evidence type="ECO:0000313" key="10">
    <source>
        <dbReference type="Proteomes" id="UP000033115"/>
    </source>
</evidence>
<dbReference type="PANTHER" id="PTHR34296">
    <property type="entry name" value="TRANSCRIPTIONAL ACTIVATOR PROTEIN MED"/>
    <property type="match status" value="1"/>
</dbReference>
<reference evidence="9 10" key="1">
    <citation type="journal article" date="2015" name="J. Biotechnol.">
        <title>Complete genome sequence of a malodorant-producing acetogen, Clostridium scatologenes ATCC 25775(T).</title>
        <authorList>
            <person name="Zhu Z."/>
            <person name="Guo T."/>
            <person name="Zheng H."/>
            <person name="Song T."/>
            <person name="Ouyang P."/>
            <person name="Xie J."/>
        </authorList>
    </citation>
    <scope>NUCLEOTIDE SEQUENCE [LARGE SCALE GENOMIC DNA]</scope>
    <source>
        <strain evidence="9 10">ATCC 25775</strain>
    </source>
</reference>
<evidence type="ECO:0000256" key="5">
    <source>
        <dbReference type="ARBA" id="ARBA00023136"/>
    </source>
</evidence>
<dbReference type="InterPro" id="IPR028082">
    <property type="entry name" value="Peripla_BP_I"/>
</dbReference>
<evidence type="ECO:0000256" key="2">
    <source>
        <dbReference type="ARBA" id="ARBA00008610"/>
    </source>
</evidence>
<dbReference type="CDD" id="cd06354">
    <property type="entry name" value="PBP1_PrnA-like"/>
    <property type="match status" value="1"/>
</dbReference>
<name>A0A0E3GRV0_CLOSL</name>
<comment type="similarity">
    <text evidence="2">Belongs to the BMP lipoprotein family.</text>
</comment>
<proteinExistence type="inferred from homology"/>
<dbReference type="Pfam" id="PF02608">
    <property type="entry name" value="Bmp"/>
    <property type="match status" value="1"/>
</dbReference>
<dbReference type="GO" id="GO:0005886">
    <property type="term" value="C:plasma membrane"/>
    <property type="evidence" value="ECO:0007669"/>
    <property type="project" value="UniProtKB-SubCell"/>
</dbReference>
<feature type="chain" id="PRO_5038748425" evidence="7">
    <location>
        <begin position="22"/>
        <end position="362"/>
    </location>
</feature>
<dbReference type="InterPro" id="IPR003760">
    <property type="entry name" value="PnrA-like"/>
</dbReference>
<feature type="domain" description="ABC transporter substrate-binding protein PnrA-like" evidence="8">
    <location>
        <begin position="43"/>
        <end position="350"/>
    </location>
</feature>
<evidence type="ECO:0000256" key="7">
    <source>
        <dbReference type="SAM" id="SignalP"/>
    </source>
</evidence>
<dbReference type="STRING" id="1548.CSCA_3831"/>
<dbReference type="RefSeq" id="WP_029159131.1">
    <property type="nucleotide sequence ID" value="NZ_CP009933.1"/>
</dbReference>
<dbReference type="InterPro" id="IPR050957">
    <property type="entry name" value="BMP_lipoprotein"/>
</dbReference>
<protein>
    <submittedName>
        <fullName evidence="9">Basic membrane lipoprotein</fullName>
    </submittedName>
</protein>
<dbReference type="KEGG" id="csq:CSCA_3831"/>
<dbReference type="HOGENOM" id="CLU_038813_0_0_9"/>
<gene>
    <name evidence="9" type="ORF">CSCA_3831</name>
</gene>
<keyword evidence="4 7" id="KW-0732">Signal</keyword>
<dbReference type="PROSITE" id="PS51257">
    <property type="entry name" value="PROKAR_LIPOPROTEIN"/>
    <property type="match status" value="1"/>
</dbReference>
<dbReference type="AlphaFoldDB" id="A0A0E3GRV0"/>
<evidence type="ECO:0000256" key="3">
    <source>
        <dbReference type="ARBA" id="ARBA00022475"/>
    </source>
</evidence>
<dbReference type="Gene3D" id="3.40.50.2300">
    <property type="match status" value="2"/>
</dbReference>
<accession>A0A0E3GRV0</accession>
<dbReference type="PANTHER" id="PTHR34296:SF2">
    <property type="entry name" value="ABC TRANSPORTER GUANOSINE-BINDING PROTEIN NUPN"/>
    <property type="match status" value="1"/>
</dbReference>
<dbReference type="EMBL" id="CP009933">
    <property type="protein sequence ID" value="AKA70956.1"/>
    <property type="molecule type" value="Genomic_DNA"/>
</dbReference>
<keyword evidence="6 9" id="KW-0449">Lipoprotein</keyword>
<dbReference type="SUPFAM" id="SSF53822">
    <property type="entry name" value="Periplasmic binding protein-like I"/>
    <property type="match status" value="1"/>
</dbReference>
<sequence length="362" mass="38948">MNKKKLTALCVSAIMAVSLFAGCGSSQQQGGSGSSTAKTVKVGLVTDEGGLNDKSFNESADKGIKKAKDELKNIDYKAIESKKKDEYQPNLQALVDNKSDIIFGIGYQMADQVTDMAKKYPDKKFAIIDQEIKAKNVVSLTFKEEEGSFLVGLIAGKTTKSNKIGFIGGKDFELINKFAAGYMAGAKTVNPNVQFDIRYANDYANPTKGEELATSMYNGGCDVIYHAAGGTGLGLFKATKNMTKPDKKLWAIGVDQDQAVGIVDSQKKPLYEDVILTSMMKRVDTATYDTISSLAKDSKFAGGTTKVYGLKENGVDIAPSSNKNVPKDILDLVAKYKTAIIDGKIKVPTTKDEAAKFVAPTI</sequence>
<dbReference type="Proteomes" id="UP000033115">
    <property type="component" value="Chromosome"/>
</dbReference>
<evidence type="ECO:0000313" key="9">
    <source>
        <dbReference type="EMBL" id="AKA70956.1"/>
    </source>
</evidence>
<keyword evidence="3" id="KW-1003">Cell membrane</keyword>
<keyword evidence="5" id="KW-0472">Membrane</keyword>
<evidence type="ECO:0000256" key="4">
    <source>
        <dbReference type="ARBA" id="ARBA00022729"/>
    </source>
</evidence>
<evidence type="ECO:0000256" key="6">
    <source>
        <dbReference type="ARBA" id="ARBA00023288"/>
    </source>
</evidence>
<organism evidence="9 10">
    <name type="scientific">Clostridium scatologenes</name>
    <dbReference type="NCBI Taxonomy" id="1548"/>
    <lineage>
        <taxon>Bacteria</taxon>
        <taxon>Bacillati</taxon>
        <taxon>Bacillota</taxon>
        <taxon>Clostridia</taxon>
        <taxon>Eubacteriales</taxon>
        <taxon>Clostridiaceae</taxon>
        <taxon>Clostridium</taxon>
    </lineage>
</organism>
<comment type="subcellular location">
    <subcellularLocation>
        <location evidence="1">Cell membrane</location>
        <topology evidence="1">Lipid-anchor</topology>
    </subcellularLocation>
</comment>
<evidence type="ECO:0000256" key="1">
    <source>
        <dbReference type="ARBA" id="ARBA00004193"/>
    </source>
</evidence>
<feature type="signal peptide" evidence="7">
    <location>
        <begin position="1"/>
        <end position="21"/>
    </location>
</feature>